<reference evidence="2" key="1">
    <citation type="journal article" date="2015" name="J. Antimicrob. Chemother.">
        <title>Detection of NDM-1 carbapenemase-producing Acinetobacter calcoaceticus and Acinetobacter junii in environmental samples from livestock farms.</title>
        <authorList>
            <person name="Wang B."/>
            <person name="Sun D."/>
        </authorList>
    </citation>
    <scope>NUCLEOTIDE SEQUENCE</scope>
    <source>
        <strain evidence="2">NDM-WS1</strain>
        <plasmid evidence="2">pNDM-WS1</plasmid>
    </source>
</reference>
<dbReference type="EMBL" id="CP059559">
    <property type="protein sequence ID" value="QUY38267.1"/>
    <property type="molecule type" value="Genomic_DNA"/>
</dbReference>
<evidence type="ECO:0000313" key="2">
    <source>
        <dbReference type="EMBL" id="AIB09125.1"/>
    </source>
</evidence>
<proteinExistence type="predicted"/>
<dbReference type="EMBL" id="KJ018154">
    <property type="protein sequence ID" value="AIB09125.1"/>
    <property type="molecule type" value="Genomic_DNA"/>
</dbReference>
<dbReference type="GeneID" id="70094038"/>
<accession>A0A060D9D9</accession>
<protein>
    <submittedName>
        <fullName evidence="2">Uncharacterized protein</fullName>
    </submittedName>
</protein>
<gene>
    <name evidence="3" type="ORF">H2677_15960</name>
</gene>
<name>A0A060D9D9_ACIJU</name>
<geneLocation type="plasmid" evidence="3 4">
    <name>pNDM-YR7</name>
</geneLocation>
<dbReference type="AlphaFoldDB" id="A0A060D9D9"/>
<dbReference type="Proteomes" id="UP000679388">
    <property type="component" value="Plasmid pNDM-YR7"/>
</dbReference>
<keyword evidence="1" id="KW-0472">Membrane</keyword>
<feature type="transmembrane region" description="Helical" evidence="1">
    <location>
        <begin position="120"/>
        <end position="139"/>
    </location>
</feature>
<organism evidence="2">
    <name type="scientific">Acinetobacter junii</name>
    <dbReference type="NCBI Taxonomy" id="40215"/>
    <lineage>
        <taxon>Bacteria</taxon>
        <taxon>Pseudomonadati</taxon>
        <taxon>Pseudomonadota</taxon>
        <taxon>Gammaproteobacteria</taxon>
        <taxon>Moraxellales</taxon>
        <taxon>Moraxellaceae</taxon>
        <taxon>Acinetobacter</taxon>
    </lineage>
</organism>
<geneLocation type="plasmid" evidence="2">
    <name>pNDM-WS1</name>
</geneLocation>
<sequence length="150" mass="16936">MDYQEQEQFKIFAGFVAFLIAVFCFLVWKGSSAVGLDFATGMKSSVGLIALVVALYFAIKWDIPKAMLYPTVAVLLVVCLFPALNYYALEASEKSFNQTTNFLGQPVQEFSATTITVMWGMWYMKAVYMLVAGLIGVVLQRIRYPEENYF</sequence>
<keyword evidence="2" id="KW-0614">Plasmid</keyword>
<feature type="transmembrane region" description="Helical" evidence="1">
    <location>
        <begin position="66"/>
        <end position="88"/>
    </location>
</feature>
<evidence type="ECO:0000313" key="3">
    <source>
        <dbReference type="EMBL" id="QUY38267.1"/>
    </source>
</evidence>
<evidence type="ECO:0000313" key="4">
    <source>
        <dbReference type="Proteomes" id="UP000679388"/>
    </source>
</evidence>
<keyword evidence="1" id="KW-0812">Transmembrane</keyword>
<dbReference type="GeneID" id="66210233"/>
<keyword evidence="1" id="KW-1133">Transmembrane helix</keyword>
<feature type="transmembrane region" description="Helical" evidence="1">
    <location>
        <begin position="12"/>
        <end position="28"/>
    </location>
</feature>
<dbReference type="RefSeq" id="WP_004993232.1">
    <property type="nucleotide sequence ID" value="NC_024999.1"/>
</dbReference>
<reference evidence="3" key="2">
    <citation type="submission" date="2020-07" db="EMBL/GenBank/DDBJ databases">
        <title>Acinetobacter junii strain YR7 chromosome and plasmid pNDM-YR7.</title>
        <authorList>
            <person name="Tang B."/>
        </authorList>
    </citation>
    <scope>NUCLEOTIDE SEQUENCE</scope>
    <source>
        <strain evidence="3">YR7</strain>
        <plasmid evidence="3">pNDM-YR7</plasmid>
    </source>
</reference>
<evidence type="ECO:0000256" key="1">
    <source>
        <dbReference type="SAM" id="Phobius"/>
    </source>
</evidence>
<feature type="transmembrane region" description="Helical" evidence="1">
    <location>
        <begin position="40"/>
        <end position="59"/>
    </location>
</feature>